<organism evidence="2">
    <name type="scientific">Fervidicoccus fontis</name>
    <dbReference type="NCBI Taxonomy" id="683846"/>
    <lineage>
        <taxon>Archaea</taxon>
        <taxon>Thermoproteota</taxon>
        <taxon>Thermoprotei</taxon>
        <taxon>Fervidicoccales</taxon>
        <taxon>Fervidicoccaceae</taxon>
        <taxon>Fervidicoccus</taxon>
    </lineage>
</organism>
<dbReference type="AlphaFoldDB" id="A0A7J3SJ49"/>
<comment type="caution">
    <text evidence="2">The sequence shown here is derived from an EMBL/GenBank/DDBJ whole genome shotgun (WGS) entry which is preliminary data.</text>
</comment>
<accession>A0A7J3SJ49</accession>
<protein>
    <submittedName>
        <fullName evidence="2">Uncharacterized protein</fullName>
    </submittedName>
</protein>
<feature type="coiled-coil region" evidence="1">
    <location>
        <begin position="57"/>
        <end position="84"/>
    </location>
</feature>
<dbReference type="EMBL" id="DTLS01000006">
    <property type="protein sequence ID" value="HGZ59626.1"/>
    <property type="molecule type" value="Genomic_DNA"/>
</dbReference>
<name>A0A7J3SJ49_9CREN</name>
<evidence type="ECO:0000313" key="2">
    <source>
        <dbReference type="EMBL" id="HGZ59626.1"/>
    </source>
</evidence>
<keyword evidence="1" id="KW-0175">Coiled coil</keyword>
<reference evidence="2" key="1">
    <citation type="journal article" date="2020" name="mSystems">
        <title>Genome- and Community-Level Interaction Insights into Carbon Utilization and Element Cycling Functions of Hydrothermarchaeota in Hydrothermal Sediment.</title>
        <authorList>
            <person name="Zhou Z."/>
            <person name="Liu Y."/>
            <person name="Xu W."/>
            <person name="Pan J."/>
            <person name="Luo Z.H."/>
            <person name="Li M."/>
        </authorList>
    </citation>
    <scope>NUCLEOTIDE SEQUENCE [LARGE SCALE GENOMIC DNA]</scope>
    <source>
        <strain evidence="2">SpSt-885</strain>
    </source>
</reference>
<evidence type="ECO:0000256" key="1">
    <source>
        <dbReference type="SAM" id="Coils"/>
    </source>
</evidence>
<sequence length="88" mass="10278">MGKMRLTIPKKEEDMEKIVQEVMESHPEMAEEHEHSHNHEHEEGDIVDALNAIADAINHLAIHIENVEKRLDSIERELNNLKKQRLNP</sequence>
<proteinExistence type="predicted"/>
<gene>
    <name evidence="2" type="ORF">ENW83_00225</name>
</gene>